<reference evidence="5 6" key="1">
    <citation type="journal article" date="2016" name="Fungal Biol.">
        <title>The genome of Xylona heveae provides a window into fungal endophytism.</title>
        <authorList>
            <person name="Gazis R."/>
            <person name="Kuo A."/>
            <person name="Riley R."/>
            <person name="LaButti K."/>
            <person name="Lipzen A."/>
            <person name="Lin J."/>
            <person name="Amirebrahimi M."/>
            <person name="Hesse C.N."/>
            <person name="Spatafora J.W."/>
            <person name="Henrissat B."/>
            <person name="Hainaut M."/>
            <person name="Grigoriev I.V."/>
            <person name="Hibbett D.S."/>
        </authorList>
    </citation>
    <scope>NUCLEOTIDE SEQUENCE [LARGE SCALE GENOMIC DNA]</scope>
    <source>
        <strain evidence="5 6">TC161</strain>
    </source>
</reference>
<gene>
    <name evidence="5" type="ORF">L228DRAFT_249816</name>
</gene>
<protein>
    <recommendedName>
        <fullName evidence="7">NAP family protein</fullName>
    </recommendedName>
</protein>
<proteinExistence type="inferred from homology"/>
<evidence type="ECO:0000256" key="3">
    <source>
        <dbReference type="SAM" id="Coils"/>
    </source>
</evidence>
<dbReference type="GO" id="GO:0005634">
    <property type="term" value="C:nucleus"/>
    <property type="evidence" value="ECO:0007669"/>
    <property type="project" value="InterPro"/>
</dbReference>
<dbReference type="OMA" id="RFTFEFK"/>
<keyword evidence="3" id="KW-0175">Coiled coil</keyword>
<keyword evidence="6" id="KW-1185">Reference proteome</keyword>
<name>A0A165A9T0_XYLHT</name>
<evidence type="ECO:0000313" key="5">
    <source>
        <dbReference type="EMBL" id="KZF20142.1"/>
    </source>
</evidence>
<sequence>MAAPEESDVTYEELAELEKDFEEVENEILRKQYTLTSGLYAKRQTIASRIPNFWSLVLEQAPLEIDQFIQPSDSEIIAACLKDIEVNRFEISTDETSTGGDPRSVAIKFKFAPNEWFDNDVLEKKFWYRRANDGWSGLVSEPVKINWKSGKDVTEGLTDAAIELFEAEKKTAATANGTSGKGKDNKKSSAQKALIDKIEATTEGSMSFFNWFGFAGRHITAEESAAATKSEKERREKIKKGEKVEAAEKPEENDEDDLDVDAEVFPAGEELAVAISEDLWPNALKYFTQAQEQDDDDLSEADFEEDEEEEESDEETGVPDLRKLVSANKGGSGDERPQKKRRT</sequence>
<feature type="region of interest" description="Disordered" evidence="4">
    <location>
        <begin position="286"/>
        <end position="343"/>
    </location>
</feature>
<evidence type="ECO:0000256" key="1">
    <source>
        <dbReference type="ARBA" id="ARBA00009947"/>
    </source>
</evidence>
<evidence type="ECO:0000256" key="2">
    <source>
        <dbReference type="RuleBase" id="RU003876"/>
    </source>
</evidence>
<accession>A0A165A9T0</accession>
<dbReference type="Proteomes" id="UP000076632">
    <property type="component" value="Unassembled WGS sequence"/>
</dbReference>
<dbReference type="InterPro" id="IPR037231">
    <property type="entry name" value="NAP-like_sf"/>
</dbReference>
<feature type="region of interest" description="Disordered" evidence="4">
    <location>
        <begin position="223"/>
        <end position="265"/>
    </location>
</feature>
<dbReference type="FunCoup" id="A0A165A9T0">
    <property type="interactions" value="566"/>
</dbReference>
<dbReference type="Gene3D" id="3.30.1120.90">
    <property type="entry name" value="Nucleosome assembly protein"/>
    <property type="match status" value="1"/>
</dbReference>
<dbReference type="InterPro" id="IPR002164">
    <property type="entry name" value="NAP_family"/>
</dbReference>
<dbReference type="OrthoDB" id="19419at2759"/>
<comment type="similarity">
    <text evidence="1 2">Belongs to the nucleosome assembly protein (NAP) family.</text>
</comment>
<evidence type="ECO:0000256" key="4">
    <source>
        <dbReference type="SAM" id="MobiDB-lite"/>
    </source>
</evidence>
<feature type="coiled-coil region" evidence="3">
    <location>
        <begin position="7"/>
        <end position="34"/>
    </location>
</feature>
<dbReference type="Pfam" id="PF00956">
    <property type="entry name" value="NAP"/>
    <property type="match status" value="1"/>
</dbReference>
<feature type="compositionally biased region" description="Basic and acidic residues" evidence="4">
    <location>
        <begin position="229"/>
        <end position="250"/>
    </location>
</feature>
<dbReference type="SUPFAM" id="SSF143113">
    <property type="entry name" value="NAP-like"/>
    <property type="match status" value="1"/>
</dbReference>
<dbReference type="GO" id="GO:0006334">
    <property type="term" value="P:nucleosome assembly"/>
    <property type="evidence" value="ECO:0007669"/>
    <property type="project" value="InterPro"/>
</dbReference>
<organism evidence="5 6">
    <name type="scientific">Xylona heveae (strain CBS 132557 / TC161)</name>
    <dbReference type="NCBI Taxonomy" id="1328760"/>
    <lineage>
        <taxon>Eukaryota</taxon>
        <taxon>Fungi</taxon>
        <taxon>Dikarya</taxon>
        <taxon>Ascomycota</taxon>
        <taxon>Pezizomycotina</taxon>
        <taxon>Xylonomycetes</taxon>
        <taxon>Xylonales</taxon>
        <taxon>Xylonaceae</taxon>
        <taxon>Xylona</taxon>
    </lineage>
</organism>
<dbReference type="GeneID" id="28898309"/>
<feature type="compositionally biased region" description="Acidic residues" evidence="4">
    <location>
        <begin position="251"/>
        <end position="262"/>
    </location>
</feature>
<dbReference type="STRING" id="1328760.A0A165A9T0"/>
<evidence type="ECO:0008006" key="7">
    <source>
        <dbReference type="Google" id="ProtNLM"/>
    </source>
</evidence>
<feature type="compositionally biased region" description="Acidic residues" evidence="4">
    <location>
        <begin position="292"/>
        <end position="317"/>
    </location>
</feature>
<dbReference type="AlphaFoldDB" id="A0A165A9T0"/>
<dbReference type="RefSeq" id="XP_018185697.1">
    <property type="nucleotide sequence ID" value="XM_018333172.1"/>
</dbReference>
<dbReference type="EMBL" id="KV407463">
    <property type="protein sequence ID" value="KZF20142.1"/>
    <property type="molecule type" value="Genomic_DNA"/>
</dbReference>
<evidence type="ECO:0000313" key="6">
    <source>
        <dbReference type="Proteomes" id="UP000076632"/>
    </source>
</evidence>
<dbReference type="PANTHER" id="PTHR11875">
    <property type="entry name" value="TESTIS-SPECIFIC Y-ENCODED PROTEIN"/>
    <property type="match status" value="1"/>
</dbReference>
<dbReference type="InParanoid" id="A0A165A9T0"/>